<dbReference type="PANTHER" id="PTHR14211:SF7">
    <property type="entry name" value="RIBOSOME BIOGENESIS PROTEIN NOP53"/>
    <property type="match status" value="1"/>
</dbReference>
<evidence type="ECO:0000256" key="6">
    <source>
        <dbReference type="SAM" id="MobiDB-lite"/>
    </source>
</evidence>
<keyword evidence="3 5" id="KW-0690">Ribosome biogenesis</keyword>
<dbReference type="Pfam" id="PF07767">
    <property type="entry name" value="Nop53"/>
    <property type="match status" value="1"/>
</dbReference>
<organism evidence="7 8">
    <name type="scientific">Arxiozyma heterogenica</name>
    <dbReference type="NCBI Taxonomy" id="278026"/>
    <lineage>
        <taxon>Eukaryota</taxon>
        <taxon>Fungi</taxon>
        <taxon>Dikarya</taxon>
        <taxon>Ascomycota</taxon>
        <taxon>Saccharomycotina</taxon>
        <taxon>Saccharomycetes</taxon>
        <taxon>Saccharomycetales</taxon>
        <taxon>Saccharomycetaceae</taxon>
        <taxon>Arxiozyma</taxon>
    </lineage>
</organism>
<dbReference type="GO" id="GO:0005654">
    <property type="term" value="C:nucleoplasm"/>
    <property type="evidence" value="ECO:0007669"/>
    <property type="project" value="UniProtKB-SubCell"/>
</dbReference>
<feature type="compositionally biased region" description="Acidic residues" evidence="6">
    <location>
        <begin position="271"/>
        <end position="299"/>
    </location>
</feature>
<feature type="compositionally biased region" description="Polar residues" evidence="6">
    <location>
        <begin position="1"/>
        <end position="12"/>
    </location>
</feature>
<evidence type="ECO:0000313" key="7">
    <source>
        <dbReference type="EMBL" id="KAK5774074.1"/>
    </source>
</evidence>
<comment type="caution">
    <text evidence="7">The sequence shown here is derived from an EMBL/GenBank/DDBJ whole genome shotgun (WGS) entry which is preliminary data.</text>
</comment>
<dbReference type="GO" id="GO:0005730">
    <property type="term" value="C:nucleolus"/>
    <property type="evidence" value="ECO:0007669"/>
    <property type="project" value="UniProtKB-SubCell"/>
</dbReference>
<comment type="subcellular location">
    <subcellularLocation>
        <location evidence="5">Nucleus</location>
        <location evidence="5">Nucleolus</location>
    </subcellularLocation>
    <subcellularLocation>
        <location evidence="5">Nucleus</location>
        <location evidence="5">Nucleoplasm</location>
    </subcellularLocation>
</comment>
<comment type="function">
    <text evidence="5">May play a role in ribosome biogenesis.</text>
</comment>
<dbReference type="GO" id="GO:0008097">
    <property type="term" value="F:5S rRNA binding"/>
    <property type="evidence" value="ECO:0007669"/>
    <property type="project" value="TreeGrafter"/>
</dbReference>
<sequence>MSVSDRPQQYKQSSRKGKKAWRKNIDLTDIEKSIEKKIDLEITHGTKDIAELDDQSLFRVDTEGDEILKSKLIKRKQIKKNLKSSEILDSIKSKSKVDALLHPLHSSAEKITKNKKSVQGVSKKELNKLMALAGKRIGESKLKNRIDKEGLVKSDPHDIWNDNDSSVIVSKKKVVSRSGIVVKSPEPVFKDLIDKSTTGWSVATVVPDTLKQKPIQIREVETIPHAGKSYNPSKKEWSALIEREYNIEKVKEEQRIQMEVYREKIKHLMETLDDNEEEDEEDDDEDEELDDSVDQNNEEDLTKLSVNAPTKNKKKTKYQRNKAKRHEEKVRLHQELKKLRKQLHELEKVEEYSEELEKSMATIGSSIEKIEGKRKHNRNKLGTKYGVLEERLEIKFSDELSDSLRKLKPEGNLLYDNVRKLQSSGKIESRIPITRRKGKKKVTEKWAYKDFK</sequence>
<evidence type="ECO:0000256" key="3">
    <source>
        <dbReference type="ARBA" id="ARBA00022517"/>
    </source>
</evidence>
<evidence type="ECO:0000256" key="2">
    <source>
        <dbReference type="ARBA" id="ARBA00018339"/>
    </source>
</evidence>
<dbReference type="PANTHER" id="PTHR14211">
    <property type="entry name" value="GLIOMA SUPPRESSOR CANDIDATE REGION GENE 2"/>
    <property type="match status" value="1"/>
</dbReference>
<evidence type="ECO:0000256" key="4">
    <source>
        <dbReference type="ARBA" id="ARBA00023242"/>
    </source>
</evidence>
<dbReference type="GO" id="GO:0000027">
    <property type="term" value="P:ribosomal large subunit assembly"/>
    <property type="evidence" value="ECO:0007669"/>
    <property type="project" value="UniProtKB-UniRule"/>
</dbReference>
<feature type="region of interest" description="Disordered" evidence="6">
    <location>
        <begin position="1"/>
        <end position="22"/>
    </location>
</feature>
<keyword evidence="4 5" id="KW-0539">Nucleus</keyword>
<dbReference type="AlphaFoldDB" id="A0AAN7ZRH9"/>
<accession>A0AAN7ZRH9</accession>
<dbReference type="EMBL" id="JAWIZZ010000056">
    <property type="protein sequence ID" value="KAK5774074.1"/>
    <property type="molecule type" value="Genomic_DNA"/>
</dbReference>
<proteinExistence type="inferred from homology"/>
<keyword evidence="8" id="KW-1185">Reference proteome</keyword>
<feature type="compositionally biased region" description="Basic residues" evidence="6">
    <location>
        <begin position="13"/>
        <end position="22"/>
    </location>
</feature>
<dbReference type="PIRSF" id="PIRSF017302">
    <property type="entry name" value="Gltscr2"/>
    <property type="match status" value="1"/>
</dbReference>
<dbReference type="GO" id="GO:0006364">
    <property type="term" value="P:rRNA processing"/>
    <property type="evidence" value="ECO:0007669"/>
    <property type="project" value="TreeGrafter"/>
</dbReference>
<feature type="region of interest" description="Disordered" evidence="6">
    <location>
        <begin position="270"/>
        <end position="331"/>
    </location>
</feature>
<reference evidence="8" key="1">
    <citation type="submission" date="2023-07" db="EMBL/GenBank/DDBJ databases">
        <title>A draft genome of Kazachstania heterogenica Y-27499.</title>
        <authorList>
            <person name="Donic C."/>
            <person name="Kralova J.S."/>
            <person name="Fidel L."/>
            <person name="Ben-Dor S."/>
            <person name="Jung S."/>
        </authorList>
    </citation>
    <scope>NUCLEOTIDE SEQUENCE [LARGE SCALE GENOMIC DNA]</scope>
    <source>
        <strain evidence="8">Y27499</strain>
    </source>
</reference>
<feature type="compositionally biased region" description="Basic residues" evidence="6">
    <location>
        <begin position="311"/>
        <end position="324"/>
    </location>
</feature>
<evidence type="ECO:0000256" key="5">
    <source>
        <dbReference type="PIRNR" id="PIRNR017302"/>
    </source>
</evidence>
<evidence type="ECO:0000313" key="8">
    <source>
        <dbReference type="Proteomes" id="UP001306508"/>
    </source>
</evidence>
<dbReference type="Proteomes" id="UP001306508">
    <property type="component" value="Unassembled WGS sequence"/>
</dbReference>
<comment type="similarity">
    <text evidence="1 5">Belongs to the NOP53 family.</text>
</comment>
<protein>
    <recommendedName>
        <fullName evidence="2 5">Ribosome biogenesis protein NOP53</fullName>
    </recommendedName>
</protein>
<evidence type="ECO:0000256" key="1">
    <source>
        <dbReference type="ARBA" id="ARBA00008838"/>
    </source>
</evidence>
<dbReference type="InterPro" id="IPR011687">
    <property type="entry name" value="Nop53/GLTSCR2"/>
</dbReference>
<name>A0AAN7ZRH9_9SACH</name>
<gene>
    <name evidence="7" type="ORF">RI543_004608</name>
</gene>